<dbReference type="EMBL" id="BGPR01016658">
    <property type="protein sequence ID" value="GBN73748.1"/>
    <property type="molecule type" value="Genomic_DNA"/>
</dbReference>
<reference evidence="1 2" key="1">
    <citation type="journal article" date="2019" name="Sci. Rep.">
        <title>Orb-weaving spider Araneus ventricosus genome elucidates the spidroin gene catalogue.</title>
        <authorList>
            <person name="Kono N."/>
            <person name="Nakamura H."/>
            <person name="Ohtoshi R."/>
            <person name="Moran D.A.P."/>
            <person name="Shinohara A."/>
            <person name="Yoshida Y."/>
            <person name="Fujiwara M."/>
            <person name="Mori M."/>
            <person name="Tomita M."/>
            <person name="Arakawa K."/>
        </authorList>
    </citation>
    <scope>NUCLEOTIDE SEQUENCE [LARGE SCALE GENOMIC DNA]</scope>
</reference>
<sequence length="126" mass="14036">MIACDGMACWGDYKRTVQGSQSNSVVLIYFECVDRLGSPFECESLWNLSLEFLSAVRASKLLDDERSKLTGQTRLEDILTINSDLTATTQLGSLEKSGYELEISNPAAETFPPGHHRYFAVSDFET</sequence>
<comment type="caution">
    <text evidence="1">The sequence shown here is derived from an EMBL/GenBank/DDBJ whole genome shotgun (WGS) entry which is preliminary data.</text>
</comment>
<evidence type="ECO:0000313" key="1">
    <source>
        <dbReference type="EMBL" id="GBN73748.1"/>
    </source>
</evidence>
<organism evidence="1 2">
    <name type="scientific">Araneus ventricosus</name>
    <name type="common">Orbweaver spider</name>
    <name type="synonym">Epeira ventricosa</name>
    <dbReference type="NCBI Taxonomy" id="182803"/>
    <lineage>
        <taxon>Eukaryota</taxon>
        <taxon>Metazoa</taxon>
        <taxon>Ecdysozoa</taxon>
        <taxon>Arthropoda</taxon>
        <taxon>Chelicerata</taxon>
        <taxon>Arachnida</taxon>
        <taxon>Araneae</taxon>
        <taxon>Araneomorphae</taxon>
        <taxon>Entelegynae</taxon>
        <taxon>Araneoidea</taxon>
        <taxon>Araneidae</taxon>
        <taxon>Araneus</taxon>
    </lineage>
</organism>
<keyword evidence="2" id="KW-1185">Reference proteome</keyword>
<accession>A0A4Y2RD99</accession>
<name>A0A4Y2RD99_ARAVE</name>
<proteinExistence type="predicted"/>
<dbReference type="Proteomes" id="UP000499080">
    <property type="component" value="Unassembled WGS sequence"/>
</dbReference>
<evidence type="ECO:0000313" key="2">
    <source>
        <dbReference type="Proteomes" id="UP000499080"/>
    </source>
</evidence>
<dbReference type="AlphaFoldDB" id="A0A4Y2RD99"/>
<gene>
    <name evidence="1" type="ORF">AVEN_265775_1</name>
</gene>
<protein>
    <submittedName>
        <fullName evidence="1">Uncharacterized protein</fullName>
    </submittedName>
</protein>